<dbReference type="SUPFAM" id="SSF49503">
    <property type="entry name" value="Cupredoxins"/>
    <property type="match status" value="3"/>
</dbReference>
<evidence type="ECO:0000259" key="2">
    <source>
        <dbReference type="Pfam" id="PF00394"/>
    </source>
</evidence>
<gene>
    <name evidence="4" type="ORF">F7O44_18730</name>
</gene>
<dbReference type="Pfam" id="PF00394">
    <property type="entry name" value="Cu-oxidase"/>
    <property type="match status" value="1"/>
</dbReference>
<dbReference type="Gene3D" id="2.60.40.420">
    <property type="entry name" value="Cupredoxins - blue copper proteins"/>
    <property type="match status" value="3"/>
</dbReference>
<dbReference type="InterPro" id="IPR011706">
    <property type="entry name" value="Cu-oxidase_C"/>
</dbReference>
<protein>
    <submittedName>
        <fullName evidence="4">Multicopper oxidase domain-containing protein</fullName>
    </submittedName>
</protein>
<dbReference type="GO" id="GO:0016491">
    <property type="term" value="F:oxidoreductase activity"/>
    <property type="evidence" value="ECO:0007669"/>
    <property type="project" value="InterPro"/>
</dbReference>
<dbReference type="InterPro" id="IPR008972">
    <property type="entry name" value="Cupredoxin"/>
</dbReference>
<dbReference type="AlphaFoldDB" id="A0A7K3M7S8"/>
<sequence length="444" mass="48427">MAITTNSRRTGTPKRPQALDFVPPPRSGATALENPRSVYTGIPAVGQPLQEIAVVQSMGGVLEYTLPPTDISASEHTVPSQIVRVSCGDRVRLRAESPSATGPGQQHTYTVPADHPAGLHWPHPRFHASSTRRSWLGLPGVVVVEGDIDQVPGIAGARDRIMILRGSTYEAAGATAPPPPPPPADGTHRLAPRPSMPTALTATVNGQVLPDIDIQPGEIQRWRILNAEPHREMWLHVEGHTLHQIGQDGIPFTHTRPAQSIMLSPGNRAELLIRATKPGRYRVYAEAYNTRHPGSAQPTALLATMTVEGRPVFNRLPRQLVESPAFPAGPIMTRRTLRVGTTPSEHDTGTPRIVIDGRHVEKNRLGTLATAGTVEEWTFVNDDDVQHPIHVQGNPFQVVDVQGIPAGDPSWQTDSEIWWDTYRLPPGGQVTIRTYFLPESTNTR</sequence>
<name>A0A7K3M7S8_9ACTN</name>
<organism evidence="4 5">
    <name type="scientific">Phytoactinopolyspora mesophila</name>
    <dbReference type="NCBI Taxonomy" id="2650750"/>
    <lineage>
        <taxon>Bacteria</taxon>
        <taxon>Bacillati</taxon>
        <taxon>Actinomycetota</taxon>
        <taxon>Actinomycetes</taxon>
        <taxon>Jiangellales</taxon>
        <taxon>Jiangellaceae</taxon>
        <taxon>Phytoactinopolyspora</taxon>
    </lineage>
</organism>
<dbReference type="PANTHER" id="PTHR11709">
    <property type="entry name" value="MULTI-COPPER OXIDASE"/>
    <property type="match status" value="1"/>
</dbReference>
<dbReference type="GO" id="GO:0005507">
    <property type="term" value="F:copper ion binding"/>
    <property type="evidence" value="ECO:0007669"/>
    <property type="project" value="InterPro"/>
</dbReference>
<dbReference type="Pfam" id="PF07731">
    <property type="entry name" value="Cu-oxidase_2"/>
    <property type="match status" value="1"/>
</dbReference>
<dbReference type="InterPro" id="IPR001117">
    <property type="entry name" value="Cu-oxidase_2nd"/>
</dbReference>
<feature type="domain" description="Plastocyanin-like" evidence="3">
    <location>
        <begin position="356"/>
        <end position="434"/>
    </location>
</feature>
<evidence type="ECO:0000313" key="4">
    <source>
        <dbReference type="EMBL" id="NDL59107.1"/>
    </source>
</evidence>
<feature type="domain" description="Plastocyanin-like" evidence="2">
    <location>
        <begin position="196"/>
        <end position="296"/>
    </location>
</feature>
<dbReference type="RefSeq" id="WP_162451785.1">
    <property type="nucleotide sequence ID" value="NZ_WLZY01000006.1"/>
</dbReference>
<evidence type="ECO:0000256" key="1">
    <source>
        <dbReference type="SAM" id="MobiDB-lite"/>
    </source>
</evidence>
<dbReference type="PANTHER" id="PTHR11709:SF2">
    <property type="entry name" value="MULTICOPPER OXIDASE LPR1"/>
    <property type="match status" value="1"/>
</dbReference>
<proteinExistence type="predicted"/>
<evidence type="ECO:0000259" key="3">
    <source>
        <dbReference type="Pfam" id="PF07731"/>
    </source>
</evidence>
<accession>A0A7K3M7S8</accession>
<feature type="compositionally biased region" description="Polar residues" evidence="1">
    <location>
        <begin position="1"/>
        <end position="10"/>
    </location>
</feature>
<dbReference type="InterPro" id="IPR045087">
    <property type="entry name" value="Cu-oxidase_fam"/>
</dbReference>
<keyword evidence="5" id="KW-1185">Reference proteome</keyword>
<reference evidence="4 5" key="1">
    <citation type="submission" date="2019-11" db="EMBL/GenBank/DDBJ databases">
        <authorList>
            <person name="Li X.-J."/>
            <person name="Feng X.-M."/>
        </authorList>
    </citation>
    <scope>NUCLEOTIDE SEQUENCE [LARGE SCALE GENOMIC DNA]</scope>
    <source>
        <strain evidence="4 5">XMNu-373</strain>
    </source>
</reference>
<feature type="region of interest" description="Disordered" evidence="1">
    <location>
        <begin position="1"/>
        <end position="33"/>
    </location>
</feature>
<comment type="caution">
    <text evidence="4">The sequence shown here is derived from an EMBL/GenBank/DDBJ whole genome shotgun (WGS) entry which is preliminary data.</text>
</comment>
<dbReference type="EMBL" id="WLZY01000006">
    <property type="protein sequence ID" value="NDL59107.1"/>
    <property type="molecule type" value="Genomic_DNA"/>
</dbReference>
<evidence type="ECO:0000313" key="5">
    <source>
        <dbReference type="Proteomes" id="UP000460435"/>
    </source>
</evidence>
<dbReference type="Proteomes" id="UP000460435">
    <property type="component" value="Unassembled WGS sequence"/>
</dbReference>